<sequence length="533" mass="58987">MRILKNVILDGNPVHFVDERLVLELSNSGRGFITVETTAPCVGKLVEFELGTEEDYYTWFTGFVENEHTAQNGYKRLFVRERVAIFERDFYYSARHCTLADVCTELSRRSGLNFRYPDKPYSTTPIPNFTHSGNGYQMLNNLGRLFNIPDYVWQQDNDGGVFVGSWQDSQWAEFEIELDHRETLGQSATAVQIAIDAEIRPGTVINGKRVHKITLEGENYLLEWQDLNQAGKPKQKSPERRAMEREFPELAGGYHLPKMAKVIGIADPSQAGDVSDPFRPKYAVDVQLLDEDGNEAGSVPIYSAVPLPVTSTASQGGDFAFPEVGTVVELGFVNGRPDQPIVRNFYPQGKTLPNVQQGEMLRQQRPEVFERTDSAGNMHKETDQTISEKSYHRTIKTDSEQKEIGQAVKTVEGNAKTTVGGKKTTHVLGDSECVTAGNTVQGTGGDFTQRVQGVASLIAKGKLEQKGQTVWTGSEGVNGWAILEELLQIVADMGQTLASHTHRGSPPPDQQGQARSQAQRANNAKARLSPIVA</sequence>
<evidence type="ECO:0000256" key="1">
    <source>
        <dbReference type="SAM" id="MobiDB-lite"/>
    </source>
</evidence>
<gene>
    <name evidence="2" type="ORF">E5Q53_00585</name>
</gene>
<evidence type="ECO:0000313" key="2">
    <source>
        <dbReference type="EMBL" id="QEN10073.1"/>
    </source>
</evidence>
<evidence type="ECO:0008006" key="4">
    <source>
        <dbReference type="Google" id="ProtNLM"/>
    </source>
</evidence>
<evidence type="ECO:0000313" key="3">
    <source>
        <dbReference type="Proteomes" id="UP000323974"/>
    </source>
</evidence>
<dbReference type="KEGG" id="hpaa:E5Q53_00585"/>
<dbReference type="AlphaFoldDB" id="A0AAE6JP66"/>
<dbReference type="EMBL" id="CP038817">
    <property type="protein sequence ID" value="QEN10073.1"/>
    <property type="molecule type" value="Genomic_DNA"/>
</dbReference>
<organism evidence="2 3">
    <name type="scientific">Haemophilus parahaemolyticus</name>
    <dbReference type="NCBI Taxonomy" id="735"/>
    <lineage>
        <taxon>Bacteria</taxon>
        <taxon>Pseudomonadati</taxon>
        <taxon>Pseudomonadota</taxon>
        <taxon>Gammaproteobacteria</taxon>
        <taxon>Pasteurellales</taxon>
        <taxon>Pasteurellaceae</taxon>
        <taxon>Haemophilus</taxon>
    </lineage>
</organism>
<feature type="region of interest" description="Disordered" evidence="1">
    <location>
        <begin position="498"/>
        <end position="533"/>
    </location>
</feature>
<name>A0AAE6JP66_HAEPH</name>
<dbReference type="RefSeq" id="WP_005705518.1">
    <property type="nucleotide sequence ID" value="NZ_CP038817.1"/>
</dbReference>
<protein>
    <recommendedName>
        <fullName evidence="4">Gp5/Type VI secretion system Vgr protein OB-fold domain-containing protein</fullName>
    </recommendedName>
</protein>
<reference evidence="2 3" key="1">
    <citation type="submission" date="2019-04" db="EMBL/GenBank/DDBJ databases">
        <title>Complete Genome and Methylome Analysis of Haemophilus haemolyticus NEB129.</title>
        <authorList>
            <person name="Fomenkov A."/>
            <person name="Roberts R.J."/>
            <person name="Anton B.P."/>
            <person name="Vincze T."/>
        </authorList>
    </citation>
    <scope>NUCLEOTIDE SEQUENCE [LARGE SCALE GENOMIC DNA]</scope>
    <source>
        <strain evidence="2 3">NEB129</strain>
    </source>
</reference>
<dbReference type="SUPFAM" id="SSF69349">
    <property type="entry name" value="Phage fibre proteins"/>
    <property type="match status" value="1"/>
</dbReference>
<dbReference type="GeneID" id="78223577"/>
<proteinExistence type="predicted"/>
<accession>A0AAE6JP66</accession>
<dbReference type="SUPFAM" id="SSF69255">
    <property type="entry name" value="gp5 N-terminal domain-like"/>
    <property type="match status" value="1"/>
</dbReference>
<dbReference type="Proteomes" id="UP000323974">
    <property type="component" value="Chromosome"/>
</dbReference>
<feature type="compositionally biased region" description="Low complexity" evidence="1">
    <location>
        <begin position="510"/>
        <end position="527"/>
    </location>
</feature>